<dbReference type="PROSITE" id="PS50928">
    <property type="entry name" value="ABC_TM1"/>
    <property type="match status" value="1"/>
</dbReference>
<accession>D3F307</accession>
<dbReference type="GO" id="GO:0055085">
    <property type="term" value="P:transmembrane transport"/>
    <property type="evidence" value="ECO:0007669"/>
    <property type="project" value="InterPro"/>
</dbReference>
<keyword evidence="10" id="KW-1185">Reference proteome</keyword>
<dbReference type="GO" id="GO:0005886">
    <property type="term" value="C:plasma membrane"/>
    <property type="evidence" value="ECO:0007669"/>
    <property type="project" value="UniProtKB-SubCell"/>
</dbReference>
<gene>
    <name evidence="9" type="ordered locus">Cwoe_5888</name>
</gene>
<feature type="transmembrane region" description="Helical" evidence="7">
    <location>
        <begin position="287"/>
        <end position="313"/>
    </location>
</feature>
<feature type="transmembrane region" description="Helical" evidence="7">
    <location>
        <begin position="9"/>
        <end position="30"/>
    </location>
</feature>
<sequence length="322" mass="35064" precursor="true">MIRYVVRRALWSLVLLLFVSLLTFVLFYVLPSGDPALLRAGRNASPEALAQIRRQLGLDEPLPVQYWTFLKALVLHFDLGYSWYNDAPVKSLIADRLPATISLTLGAVVLWLAIAIPIGIVSALHRRTWADRLFMGGALIAVSAPVYWVGLVALYLFADDIGQFPLLPGANSYVALTDDPGAWFGALLLPWLVLAGAFAAVYARMLRGSLIETMSLDFVRTARAKGISERRVVLRHGVRVAITPVVTLLGVDIGVLLGGAILVETVFNIPGIGRLGFDAIDHADFPVIQGTVLLAALCVVVANLVVDLVYALLDPRVRYDAR</sequence>
<dbReference type="Pfam" id="PF19300">
    <property type="entry name" value="BPD_transp_1_N"/>
    <property type="match status" value="1"/>
</dbReference>
<dbReference type="SUPFAM" id="SSF161098">
    <property type="entry name" value="MetI-like"/>
    <property type="match status" value="1"/>
</dbReference>
<keyword evidence="2 7" id="KW-0813">Transport</keyword>
<evidence type="ECO:0000256" key="7">
    <source>
        <dbReference type="RuleBase" id="RU363032"/>
    </source>
</evidence>
<dbReference type="Proteomes" id="UP000008229">
    <property type="component" value="Chromosome"/>
</dbReference>
<name>D3F307_CONWI</name>
<keyword evidence="4 7" id="KW-0812">Transmembrane</keyword>
<feature type="transmembrane region" description="Helical" evidence="7">
    <location>
        <begin position="182"/>
        <end position="203"/>
    </location>
</feature>
<proteinExistence type="inferred from homology"/>
<reference evidence="10" key="2">
    <citation type="submission" date="2010-01" db="EMBL/GenBank/DDBJ databases">
        <title>The complete genome of Conexibacter woesei DSM 14684.</title>
        <authorList>
            <consortium name="US DOE Joint Genome Institute (JGI-PGF)"/>
            <person name="Lucas S."/>
            <person name="Copeland A."/>
            <person name="Lapidus A."/>
            <person name="Glavina del Rio T."/>
            <person name="Dalin E."/>
            <person name="Tice H."/>
            <person name="Bruce D."/>
            <person name="Goodwin L."/>
            <person name="Pitluck S."/>
            <person name="Kyrpides N."/>
            <person name="Mavromatis K."/>
            <person name="Ivanova N."/>
            <person name="Mikhailova N."/>
            <person name="Chertkov O."/>
            <person name="Brettin T."/>
            <person name="Detter J.C."/>
            <person name="Han C."/>
            <person name="Larimer F."/>
            <person name="Land M."/>
            <person name="Hauser L."/>
            <person name="Markowitz V."/>
            <person name="Cheng J.-F."/>
            <person name="Hugenholtz P."/>
            <person name="Woyke T."/>
            <person name="Wu D."/>
            <person name="Pukall R."/>
            <person name="Steenblock K."/>
            <person name="Schneider S."/>
            <person name="Klenk H.-P."/>
            <person name="Eisen J.A."/>
        </authorList>
    </citation>
    <scope>NUCLEOTIDE SEQUENCE [LARGE SCALE GENOMIC DNA]</scope>
    <source>
        <strain evidence="10">DSM 14684 / CIP 108061 / JCM 11494 / NBRC 100937 / ID131577</strain>
    </source>
</reference>
<feature type="transmembrane region" description="Helical" evidence="7">
    <location>
        <begin position="240"/>
        <end position="267"/>
    </location>
</feature>
<dbReference type="HOGENOM" id="CLU_036879_0_0_11"/>
<evidence type="ECO:0000256" key="1">
    <source>
        <dbReference type="ARBA" id="ARBA00004651"/>
    </source>
</evidence>
<dbReference type="RefSeq" id="WP_012937339.1">
    <property type="nucleotide sequence ID" value="NC_013739.1"/>
</dbReference>
<dbReference type="STRING" id="469383.Cwoe_5888"/>
<evidence type="ECO:0000313" key="9">
    <source>
        <dbReference type="EMBL" id="ADB54288.1"/>
    </source>
</evidence>
<dbReference type="Gene3D" id="1.10.3720.10">
    <property type="entry name" value="MetI-like"/>
    <property type="match status" value="1"/>
</dbReference>
<keyword evidence="6 7" id="KW-0472">Membrane</keyword>
<dbReference type="AlphaFoldDB" id="D3F307"/>
<evidence type="ECO:0000256" key="6">
    <source>
        <dbReference type="ARBA" id="ARBA00023136"/>
    </source>
</evidence>
<protein>
    <submittedName>
        <fullName evidence="9">Binding-protein-dependent transport systems inner membrane component</fullName>
    </submittedName>
</protein>
<dbReference type="PANTHER" id="PTHR43163">
    <property type="entry name" value="DIPEPTIDE TRANSPORT SYSTEM PERMEASE PROTEIN DPPB-RELATED"/>
    <property type="match status" value="1"/>
</dbReference>
<reference evidence="9 10" key="1">
    <citation type="journal article" date="2010" name="Stand. Genomic Sci.">
        <title>Complete genome sequence of Conexibacter woesei type strain (ID131577).</title>
        <authorList>
            <person name="Pukall R."/>
            <person name="Lapidus A."/>
            <person name="Glavina Del Rio T."/>
            <person name="Copeland A."/>
            <person name="Tice H."/>
            <person name="Cheng J.-F."/>
            <person name="Lucas S."/>
            <person name="Chen F."/>
            <person name="Nolan M."/>
            <person name="Bruce D."/>
            <person name="Goodwin L."/>
            <person name="Pitluck S."/>
            <person name="Mavromatis K."/>
            <person name="Ivanova N."/>
            <person name="Ovchinnikova G."/>
            <person name="Pati A."/>
            <person name="Chen A."/>
            <person name="Palaniappan K."/>
            <person name="Land M."/>
            <person name="Hauser L."/>
            <person name="Chang Y.-J."/>
            <person name="Jeffries C.D."/>
            <person name="Chain P."/>
            <person name="Meincke L."/>
            <person name="Sims D."/>
            <person name="Brettin T."/>
            <person name="Detter J.C."/>
            <person name="Rohde M."/>
            <person name="Goeker M."/>
            <person name="Bristow J."/>
            <person name="Eisen J.A."/>
            <person name="Markowitz V."/>
            <person name="Kyrpides N.C."/>
            <person name="Klenk H.-P."/>
            <person name="Hugenholtz P."/>
        </authorList>
    </citation>
    <scope>NUCLEOTIDE SEQUENCE [LARGE SCALE GENOMIC DNA]</scope>
    <source>
        <strain evidence="10">DSM 14684 / CIP 108061 / JCM 11494 / NBRC 100937 / ID131577</strain>
    </source>
</reference>
<dbReference type="InterPro" id="IPR045621">
    <property type="entry name" value="BPD_transp_1_N"/>
</dbReference>
<evidence type="ECO:0000256" key="5">
    <source>
        <dbReference type="ARBA" id="ARBA00022989"/>
    </source>
</evidence>
<evidence type="ECO:0000256" key="4">
    <source>
        <dbReference type="ARBA" id="ARBA00022692"/>
    </source>
</evidence>
<dbReference type="InterPro" id="IPR000515">
    <property type="entry name" value="MetI-like"/>
</dbReference>
<dbReference type="OrthoDB" id="147639at2"/>
<feature type="transmembrane region" description="Helical" evidence="7">
    <location>
        <begin position="99"/>
        <end position="121"/>
    </location>
</feature>
<dbReference type="InterPro" id="IPR035906">
    <property type="entry name" value="MetI-like_sf"/>
</dbReference>
<dbReference type="CDD" id="cd06261">
    <property type="entry name" value="TM_PBP2"/>
    <property type="match status" value="1"/>
</dbReference>
<comment type="similarity">
    <text evidence="7">Belongs to the binding-protein-dependent transport system permease family.</text>
</comment>
<evidence type="ECO:0000256" key="2">
    <source>
        <dbReference type="ARBA" id="ARBA00022448"/>
    </source>
</evidence>
<dbReference type="EMBL" id="CP001854">
    <property type="protein sequence ID" value="ADB54288.1"/>
    <property type="molecule type" value="Genomic_DNA"/>
</dbReference>
<evidence type="ECO:0000313" key="10">
    <source>
        <dbReference type="Proteomes" id="UP000008229"/>
    </source>
</evidence>
<dbReference type="PANTHER" id="PTHR43163:SF6">
    <property type="entry name" value="DIPEPTIDE TRANSPORT SYSTEM PERMEASE PROTEIN DPPB-RELATED"/>
    <property type="match status" value="1"/>
</dbReference>
<dbReference type="KEGG" id="cwo:Cwoe_5888"/>
<evidence type="ECO:0000259" key="8">
    <source>
        <dbReference type="PROSITE" id="PS50928"/>
    </source>
</evidence>
<comment type="subcellular location">
    <subcellularLocation>
        <location evidence="1 7">Cell membrane</location>
        <topology evidence="1 7">Multi-pass membrane protein</topology>
    </subcellularLocation>
</comment>
<dbReference type="eggNOG" id="COG0601">
    <property type="taxonomic scope" value="Bacteria"/>
</dbReference>
<evidence type="ECO:0000256" key="3">
    <source>
        <dbReference type="ARBA" id="ARBA00022475"/>
    </source>
</evidence>
<keyword evidence="3" id="KW-1003">Cell membrane</keyword>
<organism evidence="9 10">
    <name type="scientific">Conexibacter woesei (strain DSM 14684 / CCUG 47730 / CIP 108061 / JCM 11494 / NBRC 100937 / ID131577)</name>
    <dbReference type="NCBI Taxonomy" id="469383"/>
    <lineage>
        <taxon>Bacteria</taxon>
        <taxon>Bacillati</taxon>
        <taxon>Actinomycetota</taxon>
        <taxon>Thermoleophilia</taxon>
        <taxon>Solirubrobacterales</taxon>
        <taxon>Conexibacteraceae</taxon>
        <taxon>Conexibacter</taxon>
    </lineage>
</organism>
<dbReference type="Pfam" id="PF00528">
    <property type="entry name" value="BPD_transp_1"/>
    <property type="match status" value="1"/>
</dbReference>
<feature type="domain" description="ABC transmembrane type-1" evidence="8">
    <location>
        <begin position="97"/>
        <end position="310"/>
    </location>
</feature>
<keyword evidence="5 7" id="KW-1133">Transmembrane helix</keyword>
<feature type="transmembrane region" description="Helical" evidence="7">
    <location>
        <begin position="133"/>
        <end position="158"/>
    </location>
</feature>